<dbReference type="Pfam" id="PF00383">
    <property type="entry name" value="dCMP_cyt_deam_1"/>
    <property type="match status" value="1"/>
</dbReference>
<dbReference type="InterPro" id="IPR002734">
    <property type="entry name" value="RibDG_C"/>
</dbReference>
<dbReference type="EC" id="3.5.4.26" evidence="12"/>
<dbReference type="GO" id="GO:0008703">
    <property type="term" value="F:5-amino-6-(5-phosphoribosylamino)uracil reductase activity"/>
    <property type="evidence" value="ECO:0007669"/>
    <property type="project" value="UniProtKB-EC"/>
</dbReference>
<dbReference type="InterPro" id="IPR016193">
    <property type="entry name" value="Cytidine_deaminase-like"/>
</dbReference>
<keyword evidence="12 14" id="KW-0378">Hydrolase</keyword>
<evidence type="ECO:0000313" key="15">
    <source>
        <dbReference type="Proteomes" id="UP001243717"/>
    </source>
</evidence>
<dbReference type="PANTHER" id="PTHR38011">
    <property type="entry name" value="DIHYDROFOLATE REDUCTASE FAMILY PROTEIN (AFU_ORTHOLOGUE AFUA_8G06820)"/>
    <property type="match status" value="1"/>
</dbReference>
<keyword evidence="15" id="KW-1185">Reference proteome</keyword>
<comment type="catalytic activity">
    <reaction evidence="12">
        <text>5-amino-6-(5-phospho-D-ribitylamino)uracil + NADP(+) = 5-amino-6-(5-phospho-D-ribosylamino)uracil + NADPH + H(+)</text>
        <dbReference type="Rhea" id="RHEA:17845"/>
        <dbReference type="ChEBI" id="CHEBI:15378"/>
        <dbReference type="ChEBI" id="CHEBI:57783"/>
        <dbReference type="ChEBI" id="CHEBI:58349"/>
        <dbReference type="ChEBI" id="CHEBI:58421"/>
        <dbReference type="ChEBI" id="CHEBI:58453"/>
        <dbReference type="EC" id="1.1.1.193"/>
    </reaction>
</comment>
<keyword evidence="6 12" id="KW-0686">Riboflavin biosynthesis</keyword>
<dbReference type="InterPro" id="IPR050765">
    <property type="entry name" value="Riboflavin_Biosynth_HTPR"/>
</dbReference>
<dbReference type="PIRSF" id="PIRSF006769">
    <property type="entry name" value="RibD"/>
    <property type="match status" value="1"/>
</dbReference>
<proteinExistence type="inferred from homology"/>
<comment type="catalytic activity">
    <reaction evidence="12">
        <text>2,5-diamino-6-hydroxy-4-(5-phosphoribosylamino)-pyrimidine + H2O + H(+) = 5-amino-6-(5-phospho-D-ribosylamino)uracil + NH4(+)</text>
        <dbReference type="Rhea" id="RHEA:21868"/>
        <dbReference type="ChEBI" id="CHEBI:15377"/>
        <dbReference type="ChEBI" id="CHEBI:15378"/>
        <dbReference type="ChEBI" id="CHEBI:28938"/>
        <dbReference type="ChEBI" id="CHEBI:58453"/>
        <dbReference type="ChEBI" id="CHEBI:58614"/>
        <dbReference type="EC" id="3.5.4.26"/>
    </reaction>
</comment>
<keyword evidence="8 12" id="KW-0862">Zinc</keyword>
<keyword evidence="7 12" id="KW-0479">Metal-binding</keyword>
<protein>
    <recommendedName>
        <fullName evidence="12">Riboflavin biosynthesis protein RibD</fullName>
    </recommendedName>
    <domain>
        <recommendedName>
            <fullName evidence="12">Diaminohydroxyphosphoribosylaminopyrimidine deaminase</fullName>
            <shortName evidence="12">DRAP deaminase</shortName>
            <ecNumber evidence="12">3.5.4.26</ecNumber>
        </recommendedName>
        <alternativeName>
            <fullName evidence="12">Riboflavin-specific deaminase</fullName>
        </alternativeName>
    </domain>
    <domain>
        <recommendedName>
            <fullName evidence="12">5-amino-6-(5-phosphoribosylamino)uracil reductase</fullName>
            <ecNumber evidence="12">1.1.1.193</ecNumber>
        </recommendedName>
        <alternativeName>
            <fullName evidence="12">HTP reductase</fullName>
        </alternativeName>
    </domain>
</protein>
<dbReference type="SUPFAM" id="SSF53597">
    <property type="entry name" value="Dihydrofolate reductase-like"/>
    <property type="match status" value="1"/>
</dbReference>
<feature type="domain" description="CMP/dCMP-type deaminase" evidence="13">
    <location>
        <begin position="5"/>
        <end position="117"/>
    </location>
</feature>
<reference evidence="14 15" key="1">
    <citation type="submission" date="2023-04" db="EMBL/GenBank/DDBJ databases">
        <title>A novel bacteria isolated from coastal sediment.</title>
        <authorList>
            <person name="Liu X.-J."/>
            <person name="Du Z.-J."/>
        </authorList>
    </citation>
    <scope>NUCLEOTIDE SEQUENCE [LARGE SCALE GENOMIC DNA]</scope>
    <source>
        <strain evidence="14 15">SDUM461004</strain>
    </source>
</reference>
<evidence type="ECO:0000256" key="12">
    <source>
        <dbReference type="PIRNR" id="PIRNR006769"/>
    </source>
</evidence>
<comment type="caution">
    <text evidence="14">The sequence shown here is derived from an EMBL/GenBank/DDBJ whole genome shotgun (WGS) entry which is preliminary data.</text>
</comment>
<dbReference type="EMBL" id="JARXIC010000009">
    <property type="protein sequence ID" value="MDQ8194216.1"/>
    <property type="molecule type" value="Genomic_DNA"/>
</dbReference>
<evidence type="ECO:0000256" key="5">
    <source>
        <dbReference type="ARBA" id="ARBA00007417"/>
    </source>
</evidence>
<evidence type="ECO:0000256" key="3">
    <source>
        <dbReference type="ARBA" id="ARBA00004910"/>
    </source>
</evidence>
<dbReference type="Gene3D" id="3.40.140.10">
    <property type="entry name" value="Cytidine Deaminase, domain 2"/>
    <property type="match status" value="1"/>
</dbReference>
<dbReference type="Proteomes" id="UP001243717">
    <property type="component" value="Unassembled WGS sequence"/>
</dbReference>
<dbReference type="EC" id="1.1.1.193" evidence="12"/>
<keyword evidence="9 12" id="KW-0521">NADP</keyword>
<dbReference type="SUPFAM" id="SSF53927">
    <property type="entry name" value="Cytidine deaminase-like"/>
    <property type="match status" value="1"/>
</dbReference>
<comment type="similarity">
    <text evidence="5 12">In the C-terminal section; belongs to the HTP reductase family.</text>
</comment>
<evidence type="ECO:0000256" key="9">
    <source>
        <dbReference type="ARBA" id="ARBA00022857"/>
    </source>
</evidence>
<evidence type="ECO:0000256" key="4">
    <source>
        <dbReference type="ARBA" id="ARBA00005259"/>
    </source>
</evidence>
<dbReference type="InterPro" id="IPR024072">
    <property type="entry name" value="DHFR-like_dom_sf"/>
</dbReference>
<dbReference type="Pfam" id="PF01872">
    <property type="entry name" value="RibD_C"/>
    <property type="match status" value="1"/>
</dbReference>
<keyword evidence="10 12" id="KW-0560">Oxidoreductase</keyword>
<comment type="function">
    <text evidence="1 12">Converts 2,5-diamino-6-(ribosylamino)-4(3h)-pyrimidinone 5'-phosphate into 5-amino-6-(ribosylamino)-2,4(1h,3h)-pyrimidinedione 5'-phosphate.</text>
</comment>
<comment type="cofactor">
    <cofactor evidence="12">
        <name>Zn(2+)</name>
        <dbReference type="ChEBI" id="CHEBI:29105"/>
    </cofactor>
    <text evidence="12">Binds 1 zinc ion.</text>
</comment>
<gene>
    <name evidence="14" type="primary">ribD</name>
    <name evidence="14" type="ORF">QEH59_07255</name>
</gene>
<evidence type="ECO:0000256" key="1">
    <source>
        <dbReference type="ARBA" id="ARBA00002151"/>
    </source>
</evidence>
<evidence type="ECO:0000256" key="2">
    <source>
        <dbReference type="ARBA" id="ARBA00004882"/>
    </source>
</evidence>
<dbReference type="NCBIfam" id="TIGR00326">
    <property type="entry name" value="eubact_ribD"/>
    <property type="match status" value="1"/>
</dbReference>
<name>A0ABU1AHC2_9BACT</name>
<comment type="similarity">
    <text evidence="4 12">In the N-terminal section; belongs to the cytidine and deoxycytidylate deaminase family.</text>
</comment>
<keyword evidence="11" id="KW-0511">Multifunctional enzyme</keyword>
<evidence type="ECO:0000256" key="10">
    <source>
        <dbReference type="ARBA" id="ARBA00023002"/>
    </source>
</evidence>
<dbReference type="PROSITE" id="PS00903">
    <property type="entry name" value="CYT_DCMP_DEAMINASES_1"/>
    <property type="match status" value="1"/>
</dbReference>
<comment type="pathway">
    <text evidence="3 12">Cofactor biosynthesis; riboflavin biosynthesis; 5-amino-6-(D-ribitylamino)uracil from GTP: step 3/4.</text>
</comment>
<accession>A0ABU1AHC2</accession>
<dbReference type="Gene3D" id="3.40.430.10">
    <property type="entry name" value="Dihydrofolate Reductase, subunit A"/>
    <property type="match status" value="1"/>
</dbReference>
<evidence type="ECO:0000256" key="7">
    <source>
        <dbReference type="ARBA" id="ARBA00022723"/>
    </source>
</evidence>
<evidence type="ECO:0000256" key="11">
    <source>
        <dbReference type="ARBA" id="ARBA00023268"/>
    </source>
</evidence>
<dbReference type="InterPro" id="IPR016192">
    <property type="entry name" value="APOBEC/CMP_deaminase_Zn-bd"/>
</dbReference>
<sequence>MSDPLKDERFMRRALELAQRAWGQTHPNPMVGAVIVEDGEIVAEGWHHAAGQAHAEIEAIRALGRKPADGAKIYVTLEPCSTCGRTGACTDAIIAAGFAAVVVGAQDPNPAHAGRGLAILREAGITVTSGVLAQECADLNLIFNHWITQNTPLIAAKMALTLDGKFAAASGHSRWVTGELARADVMRWRRYFPAIAVGANTVLHDNPSLTSRIGEQVWCPQRFVFDRSLKTLEPAQLPQIYSDAYAFNTVLLCAESAATELQARAARHDIEVWILPEVEGQLDWQAFRARCLEAEIYGVYVEVGPRLATRVIESALVDYLFIYQAPKLLADAAAPGLGSLRNTQHMHQAWTLQALRRAQFGEDHLTRGFLQK</sequence>
<evidence type="ECO:0000259" key="13">
    <source>
        <dbReference type="PROSITE" id="PS51747"/>
    </source>
</evidence>
<dbReference type="GO" id="GO:0008835">
    <property type="term" value="F:diaminohydroxyphosphoribosylaminopyrimidine deaminase activity"/>
    <property type="evidence" value="ECO:0007669"/>
    <property type="project" value="UniProtKB-EC"/>
</dbReference>
<dbReference type="RefSeq" id="WP_308984698.1">
    <property type="nucleotide sequence ID" value="NZ_JARXIC010000009.1"/>
</dbReference>
<dbReference type="PROSITE" id="PS51747">
    <property type="entry name" value="CYT_DCMP_DEAMINASES_2"/>
    <property type="match status" value="1"/>
</dbReference>
<dbReference type="InterPro" id="IPR002125">
    <property type="entry name" value="CMP_dCMP_dom"/>
</dbReference>
<dbReference type="InterPro" id="IPR004794">
    <property type="entry name" value="Eubact_RibD"/>
</dbReference>
<dbReference type="CDD" id="cd01284">
    <property type="entry name" value="Riboflavin_deaminase-reductase"/>
    <property type="match status" value="1"/>
</dbReference>
<comment type="pathway">
    <text evidence="2 12">Cofactor biosynthesis; riboflavin biosynthesis; 5-amino-6-(D-ribitylamino)uracil from GTP: step 2/4.</text>
</comment>
<evidence type="ECO:0000313" key="14">
    <source>
        <dbReference type="EMBL" id="MDQ8194216.1"/>
    </source>
</evidence>
<evidence type="ECO:0000256" key="8">
    <source>
        <dbReference type="ARBA" id="ARBA00022833"/>
    </source>
</evidence>
<dbReference type="PANTHER" id="PTHR38011:SF7">
    <property type="entry name" value="2,5-DIAMINO-6-RIBOSYLAMINO-4(3H)-PYRIMIDINONE 5'-PHOSPHATE REDUCTASE"/>
    <property type="match status" value="1"/>
</dbReference>
<evidence type="ECO:0000256" key="6">
    <source>
        <dbReference type="ARBA" id="ARBA00022619"/>
    </source>
</evidence>
<organism evidence="14 15">
    <name type="scientific">Thalassobacterium sedimentorum</name>
    <dbReference type="NCBI Taxonomy" id="3041258"/>
    <lineage>
        <taxon>Bacteria</taxon>
        <taxon>Pseudomonadati</taxon>
        <taxon>Verrucomicrobiota</taxon>
        <taxon>Opitutia</taxon>
        <taxon>Puniceicoccales</taxon>
        <taxon>Coraliomargaritaceae</taxon>
        <taxon>Thalassobacterium</taxon>
    </lineage>
</organism>